<evidence type="ECO:0000313" key="1">
    <source>
        <dbReference type="EMBL" id="CAC5406042.1"/>
    </source>
</evidence>
<evidence type="ECO:0000313" key="2">
    <source>
        <dbReference type="Proteomes" id="UP000507470"/>
    </source>
</evidence>
<dbReference type="EMBL" id="CACVKT020007165">
    <property type="protein sequence ID" value="CAC5406042.1"/>
    <property type="molecule type" value="Genomic_DNA"/>
</dbReference>
<proteinExistence type="predicted"/>
<gene>
    <name evidence="1" type="ORF">MCOR_39659</name>
</gene>
<organism evidence="1 2">
    <name type="scientific">Mytilus coruscus</name>
    <name type="common">Sea mussel</name>
    <dbReference type="NCBI Taxonomy" id="42192"/>
    <lineage>
        <taxon>Eukaryota</taxon>
        <taxon>Metazoa</taxon>
        <taxon>Spiralia</taxon>
        <taxon>Lophotrochozoa</taxon>
        <taxon>Mollusca</taxon>
        <taxon>Bivalvia</taxon>
        <taxon>Autobranchia</taxon>
        <taxon>Pteriomorphia</taxon>
        <taxon>Mytilida</taxon>
        <taxon>Mytiloidea</taxon>
        <taxon>Mytilidae</taxon>
        <taxon>Mytilinae</taxon>
        <taxon>Mytilus</taxon>
    </lineage>
</organism>
<reference evidence="1 2" key="1">
    <citation type="submission" date="2020-06" db="EMBL/GenBank/DDBJ databases">
        <authorList>
            <person name="Li R."/>
            <person name="Bekaert M."/>
        </authorList>
    </citation>
    <scope>NUCLEOTIDE SEQUENCE [LARGE SCALE GENOMIC DNA]</scope>
    <source>
        <strain evidence="2">wild</strain>
    </source>
</reference>
<dbReference type="AlphaFoldDB" id="A0A6J8DF90"/>
<keyword evidence="2" id="KW-1185">Reference proteome</keyword>
<sequence>MFQRLTTAANGLFENTSEVFQYELSSVPSSMFDCNRLPREACKSNLADAIWACGSDCIHEIDGEGFQYVLDGGSLLQRLPWTHGNSFGDITQIHNKQALINMLCDKLKDNDIRCKNATDDADLLIALTAVDCALSSEVVVIGKGLALKKLNQEYLNMQGKVFMNNNSIKADIIKAGEEALTCLFGGLFLEGLNILRWRKFTSREITGNTLVQMKSLPPTSDSGQFHSLRVYHQCQKWMSEEVDMDPTDYGWEIKRGKLCPILMELPPAPDKRLNIIRCNCKQNCDTKRCVCRKNGLQCSVGCGECRGLNCSNFVPIAESDFTDE</sequence>
<dbReference type="OrthoDB" id="6144066at2759"/>
<accession>A0A6J8DF90</accession>
<protein>
    <recommendedName>
        <fullName evidence="3">Tesmin/TSO1-like CXC domain-containing protein</fullName>
    </recommendedName>
</protein>
<dbReference type="Proteomes" id="UP000507470">
    <property type="component" value="Unassembled WGS sequence"/>
</dbReference>
<name>A0A6J8DF90_MYTCO</name>
<evidence type="ECO:0008006" key="3">
    <source>
        <dbReference type="Google" id="ProtNLM"/>
    </source>
</evidence>